<dbReference type="Proteomes" id="UP000606786">
    <property type="component" value="Unassembled WGS sequence"/>
</dbReference>
<dbReference type="AlphaFoldDB" id="A0A811VHS4"/>
<sequence>MIVRHNNNNNNSTILSKLLLLSYASLLLMLSAHWATALPIMRDSPIQTIIVPYQRNTVTGHPYQFPRMLSSEKRQVLVPAVLEVVPRFNLNQGDMAMGSQKGAPLNFADGAYPVYYMPSNVNGKFNGKISLLEGVVKQE</sequence>
<evidence type="ECO:0000313" key="1">
    <source>
        <dbReference type="EMBL" id="CAD7014840.1"/>
    </source>
</evidence>
<name>A0A811VHS4_CERCA</name>
<keyword evidence="2" id="KW-1185">Reference proteome</keyword>
<gene>
    <name evidence="1" type="ORF">CCAP1982_LOCUS22807</name>
</gene>
<organism evidence="1 2">
    <name type="scientific">Ceratitis capitata</name>
    <name type="common">Mediterranean fruit fly</name>
    <name type="synonym">Tephritis capitata</name>
    <dbReference type="NCBI Taxonomy" id="7213"/>
    <lineage>
        <taxon>Eukaryota</taxon>
        <taxon>Metazoa</taxon>
        <taxon>Ecdysozoa</taxon>
        <taxon>Arthropoda</taxon>
        <taxon>Hexapoda</taxon>
        <taxon>Insecta</taxon>
        <taxon>Pterygota</taxon>
        <taxon>Neoptera</taxon>
        <taxon>Endopterygota</taxon>
        <taxon>Diptera</taxon>
        <taxon>Brachycera</taxon>
        <taxon>Muscomorpha</taxon>
        <taxon>Tephritoidea</taxon>
        <taxon>Tephritidae</taxon>
        <taxon>Ceratitis</taxon>
        <taxon>Ceratitis</taxon>
    </lineage>
</organism>
<dbReference type="OrthoDB" id="7972727at2759"/>
<accession>A0A811VHS4</accession>
<protein>
    <submittedName>
        <fullName evidence="1">(Mediterranean fruit fly) hypothetical protein</fullName>
    </submittedName>
</protein>
<comment type="caution">
    <text evidence="1">The sequence shown here is derived from an EMBL/GenBank/DDBJ whole genome shotgun (WGS) entry which is preliminary data.</text>
</comment>
<proteinExistence type="predicted"/>
<reference evidence="1" key="1">
    <citation type="submission" date="2020-11" db="EMBL/GenBank/DDBJ databases">
        <authorList>
            <person name="Whitehead M."/>
        </authorList>
    </citation>
    <scope>NUCLEOTIDE SEQUENCE</scope>
    <source>
        <strain evidence="1">EGII</strain>
    </source>
</reference>
<dbReference type="KEGG" id="ccat:101454777"/>
<evidence type="ECO:0000313" key="2">
    <source>
        <dbReference type="Proteomes" id="UP000606786"/>
    </source>
</evidence>
<dbReference type="EMBL" id="CAJHJT010000056">
    <property type="protein sequence ID" value="CAD7014840.1"/>
    <property type="molecule type" value="Genomic_DNA"/>
</dbReference>